<dbReference type="PROSITE" id="PS50181">
    <property type="entry name" value="FBOX"/>
    <property type="match status" value="1"/>
</dbReference>
<dbReference type="Pfam" id="PF12937">
    <property type="entry name" value="F-box-like"/>
    <property type="match status" value="1"/>
</dbReference>
<dbReference type="SMART" id="SM00256">
    <property type="entry name" value="FBOX"/>
    <property type="match status" value="1"/>
</dbReference>
<dbReference type="InterPro" id="IPR036623">
    <property type="entry name" value="Hemimethylated_DNA-bd_sf"/>
</dbReference>
<dbReference type="NCBIfam" id="TIGR02097">
    <property type="entry name" value="yccV"/>
    <property type="match status" value="1"/>
</dbReference>
<evidence type="ECO:0000313" key="3">
    <source>
        <dbReference type="Proteomes" id="UP000799776"/>
    </source>
</evidence>
<dbReference type="AlphaFoldDB" id="A0A9P4HQX2"/>
<evidence type="ECO:0000313" key="2">
    <source>
        <dbReference type="EMBL" id="KAF2086274.1"/>
    </source>
</evidence>
<dbReference type="OrthoDB" id="28868at2759"/>
<dbReference type="EMBL" id="ML978725">
    <property type="protein sequence ID" value="KAF2086274.1"/>
    <property type="molecule type" value="Genomic_DNA"/>
</dbReference>
<organism evidence="2 3">
    <name type="scientific">Saccharata proteae CBS 121410</name>
    <dbReference type="NCBI Taxonomy" id="1314787"/>
    <lineage>
        <taxon>Eukaryota</taxon>
        <taxon>Fungi</taxon>
        <taxon>Dikarya</taxon>
        <taxon>Ascomycota</taxon>
        <taxon>Pezizomycotina</taxon>
        <taxon>Dothideomycetes</taxon>
        <taxon>Dothideomycetes incertae sedis</taxon>
        <taxon>Botryosphaeriales</taxon>
        <taxon>Saccharataceae</taxon>
        <taxon>Saccharata</taxon>
    </lineage>
</organism>
<dbReference type="SMART" id="SM00992">
    <property type="entry name" value="YccV-like"/>
    <property type="match status" value="1"/>
</dbReference>
<dbReference type="GO" id="GO:0003677">
    <property type="term" value="F:DNA binding"/>
    <property type="evidence" value="ECO:0007669"/>
    <property type="project" value="InterPro"/>
</dbReference>
<evidence type="ECO:0000259" key="1">
    <source>
        <dbReference type="PROSITE" id="PS50181"/>
    </source>
</evidence>
<dbReference type="PANTHER" id="PTHR31350:SF27">
    <property type="entry name" value="HEMIMETHYLATED DNA-BINDING DOMAIN-CONTAINING PROTEIN"/>
    <property type="match status" value="1"/>
</dbReference>
<feature type="domain" description="F-box" evidence="1">
    <location>
        <begin position="12"/>
        <end position="58"/>
    </location>
</feature>
<protein>
    <submittedName>
        <fullName evidence="2">YccV-like-domain-containing protein</fullName>
    </submittedName>
</protein>
<dbReference type="Pfam" id="PF13369">
    <property type="entry name" value="Transglut_core2"/>
    <property type="match status" value="1"/>
</dbReference>
<name>A0A9P4HQX2_9PEZI</name>
<dbReference type="InterPro" id="IPR032698">
    <property type="entry name" value="SirB1_N"/>
</dbReference>
<dbReference type="InterPro" id="IPR001810">
    <property type="entry name" value="F-box_dom"/>
</dbReference>
<proteinExistence type="predicted"/>
<dbReference type="Gene3D" id="2.30.30.390">
    <property type="entry name" value="Hemimethylated DNA-binding domain"/>
    <property type="match status" value="1"/>
</dbReference>
<dbReference type="Proteomes" id="UP000799776">
    <property type="component" value="Unassembled WGS sequence"/>
</dbReference>
<comment type="caution">
    <text evidence="2">The sequence shown here is derived from an EMBL/GenBank/DDBJ whole genome shotgun (WGS) entry which is preliminary data.</text>
</comment>
<dbReference type="SUPFAM" id="SSF141255">
    <property type="entry name" value="YccV-like"/>
    <property type="match status" value="1"/>
</dbReference>
<dbReference type="Pfam" id="PF08755">
    <property type="entry name" value="YccV-like"/>
    <property type="match status" value="1"/>
</dbReference>
<dbReference type="PANTHER" id="PTHR31350">
    <property type="entry name" value="SI:DKEY-261L7.2"/>
    <property type="match status" value="1"/>
</dbReference>
<accession>A0A9P4HQX2</accession>
<dbReference type="InterPro" id="IPR036047">
    <property type="entry name" value="F-box-like_dom_sf"/>
</dbReference>
<reference evidence="2" key="1">
    <citation type="journal article" date="2020" name="Stud. Mycol.">
        <title>101 Dothideomycetes genomes: a test case for predicting lifestyles and emergence of pathogens.</title>
        <authorList>
            <person name="Haridas S."/>
            <person name="Albert R."/>
            <person name="Binder M."/>
            <person name="Bloem J."/>
            <person name="Labutti K."/>
            <person name="Salamov A."/>
            <person name="Andreopoulos B."/>
            <person name="Baker S."/>
            <person name="Barry K."/>
            <person name="Bills G."/>
            <person name="Bluhm B."/>
            <person name="Cannon C."/>
            <person name="Castanera R."/>
            <person name="Culley D."/>
            <person name="Daum C."/>
            <person name="Ezra D."/>
            <person name="Gonzalez J."/>
            <person name="Henrissat B."/>
            <person name="Kuo A."/>
            <person name="Liang C."/>
            <person name="Lipzen A."/>
            <person name="Lutzoni F."/>
            <person name="Magnuson J."/>
            <person name="Mondo S."/>
            <person name="Nolan M."/>
            <person name="Ohm R."/>
            <person name="Pangilinan J."/>
            <person name="Park H.-J."/>
            <person name="Ramirez L."/>
            <person name="Alfaro M."/>
            <person name="Sun H."/>
            <person name="Tritt A."/>
            <person name="Yoshinaga Y."/>
            <person name="Zwiers L.-H."/>
            <person name="Turgeon B."/>
            <person name="Goodwin S."/>
            <person name="Spatafora J."/>
            <person name="Crous P."/>
            <person name="Grigoriev I."/>
        </authorList>
    </citation>
    <scope>NUCLEOTIDE SEQUENCE</scope>
    <source>
        <strain evidence="2">CBS 121410</strain>
    </source>
</reference>
<dbReference type="SUPFAM" id="SSF81383">
    <property type="entry name" value="F-box domain"/>
    <property type="match status" value="1"/>
</dbReference>
<sequence>MGDLAPTEILEAASLLSLPDELLSSILLHLDPETLSVVQLVSKRIYFLTQEPLLWRFQCKSQYGFWNPKYRLAFQQPIESVDWKAAFVDRRQKDEFASRQLEGIIASRRERYRRIESIAELGFDVCDLFARRKHERYATGDNLARSFWNNAAAGTVYRSKAIREWIKLKNGEPVSLERALGAYDMFVWDSFDGNADFEDLENKLDALAAEIRNAIPDFRDLSTRQKAWKIVKHLRVRSFNGVPDERYNHLKNSFIGLALQNPEHEALPLITVAIYCCIAQRLGLSASPCAYPYHVFGIVYAPAGQTLDGAPLPPGVESLDAMYVDPFRSTEEVSRSDLEAQLRVMGASPSTFDSYLGPADTRELVLRTARNIRRSVEEINRSAMLTPHGSIPNPRADSEPDFDSAFYAALWAWLILDKAGDEGDEHAGGLLHRRRVLVSHLVEQYQMYFAWDNFLVERHILPLFQNLGELEELSHIIHVQYREDEIKIPARRRPQASDENTRNVPYRVGQVFRHKRYSYYGVITGWDRKCEAGGEWMRQMNVDSLPGGGNQSFYHVLVEDRSARYVAEENINITTERPPPHLLKWAGQYMKTWSDEEGRFISNIQEEYPDD</sequence>
<dbReference type="Gene3D" id="1.20.1280.50">
    <property type="match status" value="1"/>
</dbReference>
<keyword evidence="3" id="KW-1185">Reference proteome</keyword>
<dbReference type="InterPro" id="IPR011722">
    <property type="entry name" value="Hemimethylated_DNA-bd_dom"/>
</dbReference>
<gene>
    <name evidence="2" type="ORF">K490DRAFT_44715</name>
</gene>